<sequence>MITIKPIPADAVVRVRDSAGQPGWLHNCGAFVYAPNQPHRCGVCWSACRTGWAYNGHWQPAYTTRQEAAS</sequence>
<dbReference type="Proteomes" id="UP000553957">
    <property type="component" value="Unassembled WGS sequence"/>
</dbReference>
<protein>
    <submittedName>
        <fullName evidence="2">Uncharacterized protein</fullName>
    </submittedName>
</protein>
<dbReference type="EMBL" id="JACHKF010000001">
    <property type="protein sequence ID" value="MBB6571568.1"/>
    <property type="molecule type" value="Genomic_DNA"/>
</dbReference>
<keyword evidence="3" id="KW-1185">Reference proteome</keyword>
<evidence type="ECO:0000313" key="4">
    <source>
        <dbReference type="Proteomes" id="UP000553957"/>
    </source>
</evidence>
<comment type="caution">
    <text evidence="2">The sequence shown here is derived from an EMBL/GenBank/DDBJ whole genome shotgun (WGS) entry which is preliminary data.</text>
</comment>
<proteinExistence type="predicted"/>
<evidence type="ECO:0000313" key="2">
    <source>
        <dbReference type="EMBL" id="NOL44214.1"/>
    </source>
</evidence>
<reference evidence="2 3" key="1">
    <citation type="submission" date="2020-05" db="EMBL/GenBank/DDBJ databases">
        <title>Genome sequence of Kribbella sandramycini ATCC 39419.</title>
        <authorList>
            <person name="Maclea K.S."/>
            <person name="Fair J.L."/>
        </authorList>
    </citation>
    <scope>NUCLEOTIDE SEQUENCE [LARGE SCALE GENOMIC DNA]</scope>
    <source>
        <strain evidence="2 3">ATCC 39419</strain>
    </source>
</reference>
<evidence type="ECO:0000313" key="3">
    <source>
        <dbReference type="Proteomes" id="UP000534306"/>
    </source>
</evidence>
<dbReference type="Proteomes" id="UP000534306">
    <property type="component" value="Unassembled WGS sequence"/>
</dbReference>
<name>A0A7Y4L4F9_9ACTN</name>
<dbReference type="AlphaFoldDB" id="A0A7Y4L4F9"/>
<dbReference type="EMBL" id="JABJRC010000008">
    <property type="protein sequence ID" value="NOL44214.1"/>
    <property type="molecule type" value="Genomic_DNA"/>
</dbReference>
<organism evidence="2 3">
    <name type="scientific">Kribbella sandramycini</name>
    <dbReference type="NCBI Taxonomy" id="60450"/>
    <lineage>
        <taxon>Bacteria</taxon>
        <taxon>Bacillati</taxon>
        <taxon>Actinomycetota</taxon>
        <taxon>Actinomycetes</taxon>
        <taxon>Propionibacteriales</taxon>
        <taxon>Kribbellaceae</taxon>
        <taxon>Kribbella</taxon>
    </lineage>
</organism>
<evidence type="ECO:0000313" key="1">
    <source>
        <dbReference type="EMBL" id="MBB6571568.1"/>
    </source>
</evidence>
<reference evidence="1 4" key="2">
    <citation type="submission" date="2020-08" db="EMBL/GenBank/DDBJ databases">
        <title>Sequencing the genomes of 1000 actinobacteria strains.</title>
        <authorList>
            <person name="Klenk H.-P."/>
        </authorList>
    </citation>
    <scope>NUCLEOTIDE SEQUENCE [LARGE SCALE GENOMIC DNA]</scope>
    <source>
        <strain evidence="1 4">DSM 15626</strain>
    </source>
</reference>
<accession>A0A7Y4L4F9</accession>
<gene>
    <name evidence="1" type="ORF">HNR71_007205</name>
    <name evidence="2" type="ORF">HPO96_28600</name>
</gene>
<dbReference type="RefSeq" id="WP_171677465.1">
    <property type="nucleotide sequence ID" value="NZ_BAAAGT010000016.1"/>
</dbReference>